<organism evidence="2 3">
    <name type="scientific">Acidithiobacillus ferrivorans</name>
    <dbReference type="NCBI Taxonomy" id="160808"/>
    <lineage>
        <taxon>Bacteria</taxon>
        <taxon>Pseudomonadati</taxon>
        <taxon>Pseudomonadota</taxon>
        <taxon>Acidithiobacillia</taxon>
        <taxon>Acidithiobacillales</taxon>
        <taxon>Acidithiobacillaceae</taxon>
        <taxon>Acidithiobacillus</taxon>
    </lineage>
</organism>
<dbReference type="InterPro" id="IPR001036">
    <property type="entry name" value="Acrflvin-R"/>
</dbReference>
<dbReference type="Gene3D" id="3.30.70.1440">
    <property type="entry name" value="Multidrug efflux transporter AcrB pore domain"/>
    <property type="match status" value="1"/>
</dbReference>
<dbReference type="PANTHER" id="PTHR32063:SF4">
    <property type="entry name" value="SLR6043 PROTEIN"/>
    <property type="match status" value="1"/>
</dbReference>
<feature type="transmembrane region" description="Helical" evidence="1">
    <location>
        <begin position="444"/>
        <end position="469"/>
    </location>
</feature>
<feature type="transmembrane region" description="Helical" evidence="1">
    <location>
        <begin position="913"/>
        <end position="930"/>
    </location>
</feature>
<feature type="transmembrane region" description="Helical" evidence="1">
    <location>
        <begin position="964"/>
        <end position="983"/>
    </location>
</feature>
<dbReference type="PANTHER" id="PTHR32063">
    <property type="match status" value="1"/>
</dbReference>
<dbReference type="SUPFAM" id="SSF82866">
    <property type="entry name" value="Multidrug efflux transporter AcrB transmembrane domain"/>
    <property type="match status" value="2"/>
</dbReference>
<proteinExistence type="predicted"/>
<keyword evidence="1" id="KW-1133">Transmembrane helix</keyword>
<dbReference type="Gene3D" id="1.20.1640.10">
    <property type="entry name" value="Multidrug efflux transporter AcrB transmembrane domain"/>
    <property type="match status" value="2"/>
</dbReference>
<dbReference type="Gene3D" id="3.30.70.1430">
    <property type="entry name" value="Multidrug efflux transporter AcrB pore domain"/>
    <property type="match status" value="2"/>
</dbReference>
<dbReference type="Gene3D" id="3.30.2090.10">
    <property type="entry name" value="Multidrug efflux transporter AcrB TolC docking domain, DN and DC subdomains"/>
    <property type="match status" value="2"/>
</dbReference>
<dbReference type="Proteomes" id="UP000595420">
    <property type="component" value="Chromosome"/>
</dbReference>
<dbReference type="GO" id="GO:0005886">
    <property type="term" value="C:plasma membrane"/>
    <property type="evidence" value="ECO:0007669"/>
    <property type="project" value="TreeGrafter"/>
</dbReference>
<keyword evidence="1" id="KW-0812">Transmembrane</keyword>
<feature type="transmembrane region" description="Helical" evidence="1">
    <location>
        <begin position="532"/>
        <end position="552"/>
    </location>
</feature>
<feature type="transmembrane region" description="Helical" evidence="1">
    <location>
        <begin position="363"/>
        <end position="383"/>
    </location>
</feature>
<dbReference type="SUPFAM" id="SSF82693">
    <property type="entry name" value="Multidrug efflux transporter AcrB pore domain, PN1, PN2, PC1 and PC2 subdomains"/>
    <property type="match status" value="2"/>
</dbReference>
<reference evidence="2 3" key="1">
    <citation type="submission" date="2020-07" db="EMBL/GenBank/DDBJ databases">
        <title>Complete genome sequence analysis of Acidithiobacillus ferrivorans XJFY6S-08 reveals extreme environmental adaptation to alpine acid mine drainage.</title>
        <authorList>
            <person name="Yan L."/>
            <person name="Ni Y."/>
        </authorList>
    </citation>
    <scope>NUCLEOTIDE SEQUENCE [LARGE SCALE GENOMIC DNA]</scope>
    <source>
        <strain evidence="2 3">XJFY6S-08</strain>
    </source>
</reference>
<name>A0A7T4WE48_9PROT</name>
<dbReference type="InterPro" id="IPR027463">
    <property type="entry name" value="AcrB_DN_DC_subdom"/>
</dbReference>
<feature type="transmembrane region" description="Helical" evidence="1">
    <location>
        <begin position="475"/>
        <end position="499"/>
    </location>
</feature>
<feature type="transmembrane region" description="Helical" evidence="1">
    <location>
        <begin position="12"/>
        <end position="31"/>
    </location>
</feature>
<dbReference type="RefSeq" id="WP_198660693.1">
    <property type="nucleotide sequence ID" value="NZ_CP059488.1"/>
</dbReference>
<sequence>MLKAVIRFSIRFRGMIIALSFLLVGYGLYTLSHMEMEAFPNFTPPLAVVDTEAPGLSPEQVAALVTQPIQNALSGIAGLQAMRSRSIQGLSVITLTFHNGTDIYRDRQIVAERLNTVAGQLPLSVRAPFLTPLTSATGVVQVLGLTSDTRSLMTLRTLADWLLKPQLLSIPGVANVAIYGGQVRELQIQVEPEKLVRFGLTFQDVVRAAQRATGVRGAGFLEDANQRIAIRTEGQSITAAQLANVVILRHQGADVRLGDVAQVAAAPAPAIGGATIGGKPGVILNVEEQYGANTLAVTRVLKDRLRQLEPVLAAQGVSLHPDLFGQASYIKTAIAHLRTALLVGAILVVAVLFLFLFNVRTALISAIAIPLSLITAVIVLNALGASINTMTLGGLAIAIGEVVDDAIIDVENIFRRLRENRARPQPLSIAKVVLKSSMEVRGAVTYATFIVALVFLPVLSLSGVAGKFFAPLGEAYIAAVFASLGVALTVTPALAYLLLGHTPTSPIDHAWIRALKAGQARVLAAIAGQHRWLMVGITILFLAAAAVFHSFGSNFLPEFSERHFIVHVSTAPGTSLAESLQLGRHISMALSRIPAVRSVAQRVGRAERTGTDTYGVNVSEFIVGLQSLPGEAQEQALTRIRKTLSGFPGVSFSVETPLSDRIEETISGYTAPVVISVFGTNFDALYEKAREIAAVLKHLPGAVDVQMHAPPTAPQLVISLRQAALARWGFAPVDVLDAVQTAYAGTVVAQTYQGNRVFNVVVTLDPAGRRNPAQVGNLPLRNPNGLMVPLRDLADIHESPGPYAILETAGQPVQTVTANVRGQALSKFVHAAEQRIHEAVSFSPGTYVTFSGAAAAQAKAQNELLMHALMAGVGIVLLLYIALGSMRALFLVLLNLPFALVGGVTAVLLTGGVLSLGSLVGFVTIFGITLRNSIMLIAHYQHLVGEEGVSWGQDAAIRGAQERLVPILMTALVTALGLLPLALTSGAPGNEIEGPMAQVILGGLITSTVLNLLVLPILAIRFGRFGQAVAKVSAY</sequence>
<feature type="transmembrane region" description="Helical" evidence="1">
    <location>
        <begin position="995"/>
        <end position="1018"/>
    </location>
</feature>
<evidence type="ECO:0000313" key="2">
    <source>
        <dbReference type="EMBL" id="QQD72949.1"/>
    </source>
</evidence>
<accession>A0A7T4WE48</accession>
<dbReference type="PRINTS" id="PR00702">
    <property type="entry name" value="ACRIFLAVINRP"/>
</dbReference>
<evidence type="ECO:0000313" key="3">
    <source>
        <dbReference type="Proteomes" id="UP000595420"/>
    </source>
</evidence>
<dbReference type="EMBL" id="CP059488">
    <property type="protein sequence ID" value="QQD72949.1"/>
    <property type="molecule type" value="Genomic_DNA"/>
</dbReference>
<dbReference type="Gene3D" id="3.30.70.1320">
    <property type="entry name" value="Multidrug efflux transporter AcrB pore domain like"/>
    <property type="match status" value="1"/>
</dbReference>
<feature type="transmembrane region" description="Helical" evidence="1">
    <location>
        <begin position="339"/>
        <end position="357"/>
    </location>
</feature>
<feature type="transmembrane region" description="Helical" evidence="1">
    <location>
        <begin position="864"/>
        <end position="883"/>
    </location>
</feature>
<keyword evidence="1" id="KW-0472">Membrane</keyword>
<protein>
    <submittedName>
        <fullName evidence="2">Efflux RND transporter permease subunit</fullName>
    </submittedName>
</protein>
<dbReference type="AlphaFoldDB" id="A0A7T4WE48"/>
<dbReference type="GO" id="GO:0042910">
    <property type="term" value="F:xenobiotic transmembrane transporter activity"/>
    <property type="evidence" value="ECO:0007669"/>
    <property type="project" value="TreeGrafter"/>
</dbReference>
<dbReference type="Pfam" id="PF00873">
    <property type="entry name" value="ACR_tran"/>
    <property type="match status" value="1"/>
</dbReference>
<dbReference type="SUPFAM" id="SSF82714">
    <property type="entry name" value="Multidrug efflux transporter AcrB TolC docking domain, DN and DC subdomains"/>
    <property type="match status" value="2"/>
</dbReference>
<gene>
    <name evidence="2" type="ORF">H2515_00995</name>
</gene>
<evidence type="ECO:0000256" key="1">
    <source>
        <dbReference type="SAM" id="Phobius"/>
    </source>
</evidence>